<proteinExistence type="predicted"/>
<feature type="chain" id="PRO_5002065883" evidence="1">
    <location>
        <begin position="22"/>
        <end position="112"/>
    </location>
</feature>
<sequence>MLFAAKVFIVFLVVITPVAETKPLYELFNDLIKKQTEIKAQQLMQFINKAVPYGLDPPDPKLAEYETFNSDKTANFLHDGNGKLVFREFRRSYNDVAALASNGFTRLGEKGF</sequence>
<dbReference type="Pfam" id="PF17351">
    <property type="entry name" value="DUF5380"/>
    <property type="match status" value="1"/>
</dbReference>
<keyword evidence="1" id="KW-0732">Signal</keyword>
<protein>
    <submittedName>
        <fullName evidence="2">Uncharacterized protein</fullName>
    </submittedName>
</protein>
<name>A0A0B1TE80_OESDE</name>
<dbReference type="OrthoDB" id="5784527at2759"/>
<dbReference type="InterPro" id="IPR020376">
    <property type="entry name" value="Uncharacterised_F46C5.1"/>
</dbReference>
<evidence type="ECO:0000313" key="2">
    <source>
        <dbReference type="EMBL" id="KHJ93650.1"/>
    </source>
</evidence>
<accession>A0A0B1TE80</accession>
<gene>
    <name evidence="2" type="ORF">OESDEN_06437</name>
</gene>
<evidence type="ECO:0000313" key="3">
    <source>
        <dbReference type="Proteomes" id="UP000053660"/>
    </source>
</evidence>
<evidence type="ECO:0000256" key="1">
    <source>
        <dbReference type="SAM" id="SignalP"/>
    </source>
</evidence>
<dbReference type="AlphaFoldDB" id="A0A0B1TE80"/>
<dbReference type="EMBL" id="KN550670">
    <property type="protein sequence ID" value="KHJ93650.1"/>
    <property type="molecule type" value="Genomic_DNA"/>
</dbReference>
<organism evidence="2 3">
    <name type="scientific">Oesophagostomum dentatum</name>
    <name type="common">Nodular worm</name>
    <dbReference type="NCBI Taxonomy" id="61180"/>
    <lineage>
        <taxon>Eukaryota</taxon>
        <taxon>Metazoa</taxon>
        <taxon>Ecdysozoa</taxon>
        <taxon>Nematoda</taxon>
        <taxon>Chromadorea</taxon>
        <taxon>Rhabditida</taxon>
        <taxon>Rhabditina</taxon>
        <taxon>Rhabditomorpha</taxon>
        <taxon>Strongyloidea</taxon>
        <taxon>Strongylidae</taxon>
        <taxon>Oesophagostomum</taxon>
    </lineage>
</organism>
<feature type="signal peptide" evidence="1">
    <location>
        <begin position="1"/>
        <end position="21"/>
    </location>
</feature>
<dbReference type="Proteomes" id="UP000053660">
    <property type="component" value="Unassembled WGS sequence"/>
</dbReference>
<keyword evidence="3" id="KW-1185">Reference proteome</keyword>
<reference evidence="2 3" key="1">
    <citation type="submission" date="2014-03" db="EMBL/GenBank/DDBJ databases">
        <title>Draft genome of the hookworm Oesophagostomum dentatum.</title>
        <authorList>
            <person name="Mitreva M."/>
        </authorList>
    </citation>
    <scope>NUCLEOTIDE SEQUENCE [LARGE SCALE GENOMIC DNA]</scope>
    <source>
        <strain evidence="2 3">OD-Hann</strain>
    </source>
</reference>